<proteinExistence type="inferred from homology"/>
<feature type="domain" description="Pectinesterase catalytic" evidence="10">
    <location>
        <begin position="52"/>
        <end position="333"/>
    </location>
</feature>
<evidence type="ECO:0000256" key="6">
    <source>
        <dbReference type="ARBA" id="ARBA00023180"/>
    </source>
</evidence>
<dbReference type="InterPro" id="IPR012334">
    <property type="entry name" value="Pectin_lyas_fold"/>
</dbReference>
<keyword evidence="9" id="KW-0732">Signal</keyword>
<comment type="caution">
    <text evidence="11">The sequence shown here is derived from an EMBL/GenBank/DDBJ whole genome shotgun (WGS) entry which is preliminary data.</text>
</comment>
<dbReference type="Proteomes" id="UP001632038">
    <property type="component" value="Unassembled WGS sequence"/>
</dbReference>
<reference evidence="12" key="1">
    <citation type="journal article" date="2024" name="IScience">
        <title>Strigolactones Initiate the Formation of Haustorium-like Structures in Castilleja.</title>
        <authorList>
            <person name="Buerger M."/>
            <person name="Peterson D."/>
            <person name="Chory J."/>
        </authorList>
    </citation>
    <scope>NUCLEOTIDE SEQUENCE [LARGE SCALE GENOMIC DNA]</scope>
</reference>
<feature type="chain" id="PRO_5044792891" description="pectinesterase" evidence="9">
    <location>
        <begin position="20"/>
        <end position="348"/>
    </location>
</feature>
<accession>A0ABD3BSF0</accession>
<dbReference type="Gene3D" id="2.160.20.10">
    <property type="entry name" value="Single-stranded right-handed beta-helix, Pectin lyase-like"/>
    <property type="match status" value="1"/>
</dbReference>
<evidence type="ECO:0000256" key="2">
    <source>
        <dbReference type="ARBA" id="ARBA00008891"/>
    </source>
</evidence>
<sequence length="348" mass="39445">MKTMSIFFRFILFTCTTFSIFNFDFTNGEDERLCCQELISQNEININVDPTRRSSFSTIQSAIDCVPSDNQKWILITVKAGVYKEQVNIPKDKPFIYLKGEGIKKTKVIWGAHDTMLTSATFTSMADNIVVSGITFVNSYNYPPKKIGGSPVKQAVAARIVGDKSAFYECSFLGYQDTLLDDKGRHFFKRCRIEGVVDFIFGRGQSIYEKCSISMIGMNPNSTGYIAAQARDTPDDDSGFVFKHCNVTGKGNIYLGRAWKSYSRVIYYNSFFSENVVPQGWDVWDFAGHENQLTFAEHDCKGPGSDKSERVGWEKKLTLEELKSFISKSYIDSDGWMHKLPLSMKLDD</sequence>
<dbReference type="PANTHER" id="PTHR31321:SF76">
    <property type="entry name" value="PECTINESTERASE 10-RELATED"/>
    <property type="match status" value="1"/>
</dbReference>
<dbReference type="InterPro" id="IPR011050">
    <property type="entry name" value="Pectin_lyase_fold/virulence"/>
</dbReference>
<evidence type="ECO:0000256" key="3">
    <source>
        <dbReference type="ARBA" id="ARBA00013229"/>
    </source>
</evidence>
<dbReference type="GO" id="GO:0030599">
    <property type="term" value="F:pectinesterase activity"/>
    <property type="evidence" value="ECO:0007669"/>
    <property type="project" value="UniProtKB-EC"/>
</dbReference>
<evidence type="ECO:0000259" key="10">
    <source>
        <dbReference type="Pfam" id="PF01095"/>
    </source>
</evidence>
<evidence type="ECO:0000313" key="11">
    <source>
        <dbReference type="EMBL" id="KAL3620026.1"/>
    </source>
</evidence>
<dbReference type="EC" id="3.1.1.11" evidence="3"/>
<dbReference type="AlphaFoldDB" id="A0ABD3BSF0"/>
<organism evidence="11 12">
    <name type="scientific">Castilleja foliolosa</name>
    <dbReference type="NCBI Taxonomy" id="1961234"/>
    <lineage>
        <taxon>Eukaryota</taxon>
        <taxon>Viridiplantae</taxon>
        <taxon>Streptophyta</taxon>
        <taxon>Embryophyta</taxon>
        <taxon>Tracheophyta</taxon>
        <taxon>Spermatophyta</taxon>
        <taxon>Magnoliopsida</taxon>
        <taxon>eudicotyledons</taxon>
        <taxon>Gunneridae</taxon>
        <taxon>Pentapetalae</taxon>
        <taxon>asterids</taxon>
        <taxon>lamiids</taxon>
        <taxon>Lamiales</taxon>
        <taxon>Orobanchaceae</taxon>
        <taxon>Pedicularideae</taxon>
        <taxon>Castillejinae</taxon>
        <taxon>Castilleja</taxon>
    </lineage>
</organism>
<comment type="catalytic activity">
    <reaction evidence="7">
        <text>[(1-&gt;4)-alpha-D-galacturonosyl methyl ester](n) + n H2O = [(1-&gt;4)-alpha-D-galacturonosyl](n) + n methanol + n H(+)</text>
        <dbReference type="Rhea" id="RHEA:22380"/>
        <dbReference type="Rhea" id="RHEA-COMP:14570"/>
        <dbReference type="Rhea" id="RHEA-COMP:14573"/>
        <dbReference type="ChEBI" id="CHEBI:15377"/>
        <dbReference type="ChEBI" id="CHEBI:15378"/>
        <dbReference type="ChEBI" id="CHEBI:17790"/>
        <dbReference type="ChEBI" id="CHEBI:140522"/>
        <dbReference type="ChEBI" id="CHEBI:140523"/>
        <dbReference type="EC" id="3.1.1.11"/>
    </reaction>
</comment>
<dbReference type="Pfam" id="PF01095">
    <property type="entry name" value="Pectinesterase"/>
    <property type="match status" value="1"/>
</dbReference>
<keyword evidence="5" id="KW-0063">Aspartyl esterase</keyword>
<evidence type="ECO:0000313" key="12">
    <source>
        <dbReference type="Proteomes" id="UP001632038"/>
    </source>
</evidence>
<comment type="similarity">
    <text evidence="2">Belongs to the pectinesterase family.</text>
</comment>
<dbReference type="PANTHER" id="PTHR31321">
    <property type="entry name" value="ACYL-COA THIOESTER HYDROLASE YBHC-RELATED"/>
    <property type="match status" value="1"/>
</dbReference>
<evidence type="ECO:0000256" key="1">
    <source>
        <dbReference type="ARBA" id="ARBA00005184"/>
    </source>
</evidence>
<protein>
    <recommendedName>
        <fullName evidence="3">pectinesterase</fullName>
        <ecNumber evidence="3">3.1.1.11</ecNumber>
    </recommendedName>
</protein>
<name>A0ABD3BSF0_9LAMI</name>
<dbReference type="FunFam" id="2.160.20.10:FF:000013">
    <property type="entry name" value="Pectinesterase"/>
    <property type="match status" value="1"/>
</dbReference>
<evidence type="ECO:0000256" key="5">
    <source>
        <dbReference type="ARBA" id="ARBA00023085"/>
    </source>
</evidence>
<comment type="function">
    <text evidence="8">Acts in the modification of cell walls via demethylesterification of cell wall pectin.</text>
</comment>
<evidence type="ECO:0000256" key="4">
    <source>
        <dbReference type="ARBA" id="ARBA00022801"/>
    </source>
</evidence>
<gene>
    <name evidence="11" type="ORF">CASFOL_034938</name>
</gene>
<dbReference type="InterPro" id="IPR000070">
    <property type="entry name" value="Pectinesterase_cat"/>
</dbReference>
<keyword evidence="4" id="KW-0378">Hydrolase</keyword>
<evidence type="ECO:0000256" key="7">
    <source>
        <dbReference type="ARBA" id="ARBA00047928"/>
    </source>
</evidence>
<evidence type="ECO:0000256" key="8">
    <source>
        <dbReference type="ARBA" id="ARBA00057335"/>
    </source>
</evidence>
<dbReference type="EMBL" id="JAVIJP010000066">
    <property type="protein sequence ID" value="KAL3620026.1"/>
    <property type="molecule type" value="Genomic_DNA"/>
</dbReference>
<feature type="signal peptide" evidence="9">
    <location>
        <begin position="1"/>
        <end position="19"/>
    </location>
</feature>
<keyword evidence="12" id="KW-1185">Reference proteome</keyword>
<evidence type="ECO:0000256" key="9">
    <source>
        <dbReference type="SAM" id="SignalP"/>
    </source>
</evidence>
<keyword evidence="6" id="KW-0325">Glycoprotein</keyword>
<dbReference type="SUPFAM" id="SSF51126">
    <property type="entry name" value="Pectin lyase-like"/>
    <property type="match status" value="1"/>
</dbReference>
<comment type="pathway">
    <text evidence="1">Glycan metabolism; pectin degradation; 2-dehydro-3-deoxy-D-gluconate from pectin: step 1/5.</text>
</comment>